<organism evidence="2 3">
    <name type="scientific">Ancylostoma ceylanicum</name>
    <dbReference type="NCBI Taxonomy" id="53326"/>
    <lineage>
        <taxon>Eukaryota</taxon>
        <taxon>Metazoa</taxon>
        <taxon>Ecdysozoa</taxon>
        <taxon>Nematoda</taxon>
        <taxon>Chromadorea</taxon>
        <taxon>Rhabditida</taxon>
        <taxon>Rhabditina</taxon>
        <taxon>Rhabditomorpha</taxon>
        <taxon>Strongyloidea</taxon>
        <taxon>Ancylostomatidae</taxon>
        <taxon>Ancylostomatinae</taxon>
        <taxon>Ancylostoma</taxon>
    </lineage>
</organism>
<gene>
    <name evidence="2" type="primary">Acey_s0030.g2065</name>
    <name evidence="2" type="ORF">Y032_0030g2065</name>
</gene>
<sequence>MLEVSDDLAFALSRNHLSNGQRAADSRTFILAILNSTTIIVVAVGCRATIKRLEQPWNLNQILPFGIREQGWMLTMPQFRNIRHGKKLQK</sequence>
<keyword evidence="1" id="KW-0472">Membrane</keyword>
<protein>
    <submittedName>
        <fullName evidence="2">Uncharacterized protein</fullName>
    </submittedName>
</protein>
<dbReference type="AlphaFoldDB" id="A0A016URC5"/>
<dbReference type="EMBL" id="JARK01001366">
    <property type="protein sequence ID" value="EYC17466.1"/>
    <property type="molecule type" value="Genomic_DNA"/>
</dbReference>
<evidence type="ECO:0000256" key="1">
    <source>
        <dbReference type="SAM" id="Phobius"/>
    </source>
</evidence>
<name>A0A016URC5_9BILA</name>
<keyword evidence="3" id="KW-1185">Reference proteome</keyword>
<reference evidence="3" key="1">
    <citation type="journal article" date="2015" name="Nat. Genet.">
        <title>The genome and transcriptome of the zoonotic hookworm Ancylostoma ceylanicum identify infection-specific gene families.</title>
        <authorList>
            <person name="Schwarz E.M."/>
            <person name="Hu Y."/>
            <person name="Antoshechkin I."/>
            <person name="Miller M.M."/>
            <person name="Sternberg P.W."/>
            <person name="Aroian R.V."/>
        </authorList>
    </citation>
    <scope>NUCLEOTIDE SEQUENCE</scope>
    <source>
        <strain evidence="3">HY135</strain>
    </source>
</reference>
<evidence type="ECO:0000313" key="3">
    <source>
        <dbReference type="Proteomes" id="UP000024635"/>
    </source>
</evidence>
<feature type="transmembrane region" description="Helical" evidence="1">
    <location>
        <begin position="29"/>
        <end position="50"/>
    </location>
</feature>
<proteinExistence type="predicted"/>
<keyword evidence="1" id="KW-0812">Transmembrane</keyword>
<dbReference type="Proteomes" id="UP000024635">
    <property type="component" value="Unassembled WGS sequence"/>
</dbReference>
<accession>A0A016URC5</accession>
<keyword evidence="1" id="KW-1133">Transmembrane helix</keyword>
<comment type="caution">
    <text evidence="2">The sequence shown here is derived from an EMBL/GenBank/DDBJ whole genome shotgun (WGS) entry which is preliminary data.</text>
</comment>
<evidence type="ECO:0000313" key="2">
    <source>
        <dbReference type="EMBL" id="EYC17466.1"/>
    </source>
</evidence>